<dbReference type="Proteomes" id="UP000005239">
    <property type="component" value="Unassembled WGS sequence"/>
</dbReference>
<dbReference type="Gene3D" id="2.60.120.650">
    <property type="entry name" value="Cupin"/>
    <property type="match status" value="1"/>
</dbReference>
<evidence type="ECO:0000313" key="12">
    <source>
        <dbReference type="EnsemblMetazoa" id="PPA39077.1"/>
    </source>
</evidence>
<dbReference type="InterPro" id="IPR003347">
    <property type="entry name" value="JmjC_dom"/>
</dbReference>
<dbReference type="Pfam" id="PF21326">
    <property type="entry name" value="KDM6_GATAL"/>
    <property type="match status" value="1"/>
</dbReference>
<dbReference type="GO" id="GO:0005634">
    <property type="term" value="C:nucleus"/>
    <property type="evidence" value="ECO:0007669"/>
    <property type="project" value="UniProtKB-SubCell"/>
</dbReference>
<evidence type="ECO:0000256" key="3">
    <source>
        <dbReference type="ARBA" id="ARBA00022553"/>
    </source>
</evidence>
<dbReference type="GO" id="GO:0046872">
    <property type="term" value="F:metal ion binding"/>
    <property type="evidence" value="ECO:0007669"/>
    <property type="project" value="UniProtKB-KW"/>
</dbReference>
<sequence length="182" mass="21253">MKRRGNDTRSTYNGFTQREGELVWVGQGCIHWVQALGYCNNVAWNLIPNTHAQLSLAAHQYEMNKLKGYQSVVPLQNLFWDIAKKQRVTDEKIHSLVKGMFIRSLANVRMIAQWAEDKKGWSITEREREEGEAAYYCVKCQVEIFNIFFCKEEKQTEEGIRLSTMVKEQLEEARNRAESRSD</sequence>
<comment type="subcellular location">
    <subcellularLocation>
        <location evidence="2">Nucleus</location>
    </subcellularLocation>
</comment>
<reference evidence="12" key="2">
    <citation type="submission" date="2022-06" db="UniProtKB">
        <authorList>
            <consortium name="EnsemblMetazoa"/>
        </authorList>
    </citation>
    <scope>IDENTIFICATION</scope>
    <source>
        <strain evidence="12">PS312</strain>
    </source>
</reference>
<dbReference type="Pfam" id="PF21322">
    <property type="entry name" value="KDM6_C-hel"/>
    <property type="match status" value="1"/>
</dbReference>
<evidence type="ECO:0000256" key="1">
    <source>
        <dbReference type="ARBA" id="ARBA00001954"/>
    </source>
</evidence>
<dbReference type="InterPro" id="IPR048560">
    <property type="entry name" value="KDM6A_B-like_GATAL"/>
</dbReference>
<evidence type="ECO:0000256" key="6">
    <source>
        <dbReference type="ARBA" id="ARBA00022853"/>
    </source>
</evidence>
<keyword evidence="13" id="KW-1185">Reference proteome</keyword>
<comment type="similarity">
    <text evidence="11">Belongs to the UTX family.</text>
</comment>
<dbReference type="SUPFAM" id="SSF51197">
    <property type="entry name" value="Clavaminate synthase-like"/>
    <property type="match status" value="1"/>
</dbReference>
<dbReference type="OrthoDB" id="418911at2759"/>
<reference evidence="13" key="1">
    <citation type="journal article" date="2008" name="Nat. Genet.">
        <title>The Pristionchus pacificus genome provides a unique perspective on nematode lifestyle and parasitism.</title>
        <authorList>
            <person name="Dieterich C."/>
            <person name="Clifton S.W."/>
            <person name="Schuster L.N."/>
            <person name="Chinwalla A."/>
            <person name="Delehaunty K."/>
            <person name="Dinkelacker I."/>
            <person name="Fulton L."/>
            <person name="Fulton R."/>
            <person name="Godfrey J."/>
            <person name="Minx P."/>
            <person name="Mitreva M."/>
            <person name="Roeseler W."/>
            <person name="Tian H."/>
            <person name="Witte H."/>
            <person name="Yang S.P."/>
            <person name="Wilson R.K."/>
            <person name="Sommer R.J."/>
        </authorList>
    </citation>
    <scope>NUCLEOTIDE SEQUENCE [LARGE SCALE GENOMIC DNA]</scope>
    <source>
        <strain evidence="13">PS312</strain>
    </source>
</reference>
<evidence type="ECO:0000256" key="5">
    <source>
        <dbReference type="ARBA" id="ARBA00022833"/>
    </source>
</evidence>
<dbReference type="AlphaFoldDB" id="A0A2A6CTV5"/>
<evidence type="ECO:0000256" key="4">
    <source>
        <dbReference type="ARBA" id="ARBA00022723"/>
    </source>
</evidence>
<dbReference type="GO" id="GO:0032452">
    <property type="term" value="F:histone demethylase activity"/>
    <property type="evidence" value="ECO:0007669"/>
    <property type="project" value="UniProtKB-ARBA"/>
</dbReference>
<dbReference type="PROSITE" id="PS51184">
    <property type="entry name" value="JMJC"/>
    <property type="match status" value="1"/>
</dbReference>
<keyword evidence="3" id="KW-0597">Phosphoprotein</keyword>
<evidence type="ECO:0000313" key="13">
    <source>
        <dbReference type="Proteomes" id="UP000005239"/>
    </source>
</evidence>
<keyword evidence="8" id="KW-0560">Oxidoreductase</keyword>
<evidence type="ECO:0000256" key="9">
    <source>
        <dbReference type="ARBA" id="ARBA00023004"/>
    </source>
</evidence>
<comment type="cofactor">
    <cofactor evidence="1">
        <name>Fe(2+)</name>
        <dbReference type="ChEBI" id="CHEBI:29033"/>
    </cofactor>
</comment>
<dbReference type="InterPro" id="IPR051630">
    <property type="entry name" value="Corepressor-Demethylase"/>
</dbReference>
<evidence type="ECO:0000256" key="8">
    <source>
        <dbReference type="ARBA" id="ARBA00023002"/>
    </source>
</evidence>
<evidence type="ECO:0000256" key="7">
    <source>
        <dbReference type="ARBA" id="ARBA00022964"/>
    </source>
</evidence>
<organism evidence="12 13">
    <name type="scientific">Pristionchus pacificus</name>
    <name type="common">Parasitic nematode worm</name>
    <dbReference type="NCBI Taxonomy" id="54126"/>
    <lineage>
        <taxon>Eukaryota</taxon>
        <taxon>Metazoa</taxon>
        <taxon>Ecdysozoa</taxon>
        <taxon>Nematoda</taxon>
        <taxon>Chromadorea</taxon>
        <taxon>Rhabditida</taxon>
        <taxon>Rhabditina</taxon>
        <taxon>Diplogasteromorpha</taxon>
        <taxon>Diplogasteroidea</taxon>
        <taxon>Neodiplogasteridae</taxon>
        <taxon>Pristionchus</taxon>
    </lineage>
</organism>
<dbReference type="PANTHER" id="PTHR14017">
    <property type="entry name" value="LYSINE-SPECIFIC DEMETHYLASE"/>
    <property type="match status" value="1"/>
</dbReference>
<accession>A0A2A6CTV5</accession>
<dbReference type="GO" id="GO:0051213">
    <property type="term" value="F:dioxygenase activity"/>
    <property type="evidence" value="ECO:0007669"/>
    <property type="project" value="UniProtKB-KW"/>
</dbReference>
<dbReference type="EnsemblMetazoa" id="PPA39077.1">
    <property type="protein sequence ID" value="PPA39077.1"/>
    <property type="gene ID" value="WBGene00277446"/>
</dbReference>
<dbReference type="Pfam" id="PF02373">
    <property type="entry name" value="JmjC"/>
    <property type="match status" value="1"/>
</dbReference>
<accession>A0A8R1USA1</accession>
<protein>
    <submittedName>
        <fullName evidence="12">JmjC domain-containing protein</fullName>
    </submittedName>
</protein>
<dbReference type="InterPro" id="IPR046941">
    <property type="entry name" value="KDM6_GATAL_sf"/>
</dbReference>
<dbReference type="FunFam" id="1.20.58.1370:FF:000005">
    <property type="match status" value="1"/>
</dbReference>
<evidence type="ECO:0000256" key="10">
    <source>
        <dbReference type="ARBA" id="ARBA00023242"/>
    </source>
</evidence>
<dbReference type="Gene3D" id="1.20.58.1370">
    <property type="match status" value="1"/>
</dbReference>
<name>A0A2A6CTV5_PRIPA</name>
<proteinExistence type="inferred from homology"/>
<keyword evidence="10" id="KW-0539">Nucleus</keyword>
<evidence type="ECO:0000256" key="11">
    <source>
        <dbReference type="ARBA" id="ARBA00034483"/>
    </source>
</evidence>
<keyword evidence="9" id="KW-0408">Iron</keyword>
<evidence type="ECO:0000256" key="2">
    <source>
        <dbReference type="ARBA" id="ARBA00004123"/>
    </source>
</evidence>
<gene>
    <name evidence="12" type="primary">WBGene00277446</name>
</gene>
<dbReference type="InterPro" id="IPR048562">
    <property type="entry name" value="KDM6A_B-like_C-hel"/>
</dbReference>
<dbReference type="Gene3D" id="2.10.110.20">
    <property type="match status" value="1"/>
</dbReference>
<dbReference type="PANTHER" id="PTHR14017:SF1">
    <property type="entry name" value="LD02225P"/>
    <property type="match status" value="1"/>
</dbReference>
<keyword evidence="5" id="KW-0862">Zinc</keyword>
<keyword evidence="6" id="KW-0156">Chromatin regulator</keyword>
<keyword evidence="7" id="KW-0223">Dioxygenase</keyword>
<keyword evidence="4" id="KW-0479">Metal-binding</keyword>